<dbReference type="InterPro" id="IPR015920">
    <property type="entry name" value="Cellobiose_DH-like_cyt"/>
</dbReference>
<reference evidence="3" key="2">
    <citation type="submission" date="2023-05" db="EMBL/GenBank/DDBJ databases">
        <authorList>
            <consortium name="Lawrence Berkeley National Laboratory"/>
            <person name="Steindorff A."/>
            <person name="Hensen N."/>
            <person name="Bonometti L."/>
            <person name="Westerberg I."/>
            <person name="Brannstrom I.O."/>
            <person name="Guillou S."/>
            <person name="Cros-Aarteil S."/>
            <person name="Calhoun S."/>
            <person name="Haridas S."/>
            <person name="Kuo A."/>
            <person name="Mondo S."/>
            <person name="Pangilinan J."/>
            <person name="Riley R."/>
            <person name="Labutti K."/>
            <person name="Andreopoulos B."/>
            <person name="Lipzen A."/>
            <person name="Chen C."/>
            <person name="Yanf M."/>
            <person name="Daum C."/>
            <person name="Ng V."/>
            <person name="Clum A."/>
            <person name="Ohm R."/>
            <person name="Martin F."/>
            <person name="Silar P."/>
            <person name="Natvig D."/>
            <person name="Lalanne C."/>
            <person name="Gautier V."/>
            <person name="Ament-Velasquez S.L."/>
            <person name="Kruys A."/>
            <person name="Hutchinson M.I."/>
            <person name="Powell A.J."/>
            <person name="Barry K."/>
            <person name="Miller A.N."/>
            <person name="Grigoriev I.V."/>
            <person name="Debuchy R."/>
            <person name="Gladieux P."/>
            <person name="Thoren M.H."/>
            <person name="Johannesson H."/>
        </authorList>
    </citation>
    <scope>NUCLEOTIDE SEQUENCE</scope>
    <source>
        <strain evidence="3">CBS 892.96</strain>
    </source>
</reference>
<proteinExistence type="predicted"/>
<gene>
    <name evidence="3" type="ORF">QBC36DRAFT_239055</name>
</gene>
<evidence type="ECO:0000313" key="3">
    <source>
        <dbReference type="EMBL" id="KAK4176349.1"/>
    </source>
</evidence>
<dbReference type="Proteomes" id="UP001302321">
    <property type="component" value="Unassembled WGS sequence"/>
</dbReference>
<keyword evidence="4" id="KW-1185">Reference proteome</keyword>
<sequence>MHLSSLIALFSAPLLAASSPLSSFSPPSSSSLSEIEPRQVYGVTSKYCSTASGNVPSLCFLQYYISATAPTFRIALPSDATNNAAYDTILQIISPITQTWVGFAWGGGMTNNPLTVAWPNGNSGQVSVSSRWSAGRTTPGIYSSATLRTLSTVRNSTHWTVEVVCTGCSKWNSQQNGGRLETQAGSASTFAWAISRTAVPQPSNPSGSFPVHNNQGMFSNALDFGKNTRATFTQYVQNKRS</sequence>
<protein>
    <recommendedName>
        <fullName evidence="2">Cellobiose dehydrogenase-like cytochrome domain-containing protein</fullName>
    </recommendedName>
</protein>
<dbReference type="Pfam" id="PF16010">
    <property type="entry name" value="CDH-cyt"/>
    <property type="match status" value="1"/>
</dbReference>
<dbReference type="SUPFAM" id="SSF49344">
    <property type="entry name" value="CBD9-like"/>
    <property type="match status" value="1"/>
</dbReference>
<dbReference type="Gene3D" id="2.60.40.1210">
    <property type="entry name" value="Cellobiose dehydrogenase, cytochrome domain"/>
    <property type="match status" value="1"/>
</dbReference>
<dbReference type="PANTHER" id="PTHR47797">
    <property type="entry name" value="DEHYDROGENASE, PUTATIVE (AFU_ORTHOLOGUE AFUA_8G05805)-RELATED"/>
    <property type="match status" value="1"/>
</dbReference>
<organism evidence="3 4">
    <name type="scientific">Triangularia setosa</name>
    <dbReference type="NCBI Taxonomy" id="2587417"/>
    <lineage>
        <taxon>Eukaryota</taxon>
        <taxon>Fungi</taxon>
        <taxon>Dikarya</taxon>
        <taxon>Ascomycota</taxon>
        <taxon>Pezizomycotina</taxon>
        <taxon>Sordariomycetes</taxon>
        <taxon>Sordariomycetidae</taxon>
        <taxon>Sordariales</taxon>
        <taxon>Podosporaceae</taxon>
        <taxon>Triangularia</taxon>
    </lineage>
</organism>
<feature type="signal peptide" evidence="1">
    <location>
        <begin position="1"/>
        <end position="17"/>
    </location>
</feature>
<name>A0AAN7A7N0_9PEZI</name>
<reference evidence="3" key="1">
    <citation type="journal article" date="2023" name="Mol. Phylogenet. Evol.">
        <title>Genome-scale phylogeny and comparative genomics of the fungal order Sordariales.</title>
        <authorList>
            <person name="Hensen N."/>
            <person name="Bonometti L."/>
            <person name="Westerberg I."/>
            <person name="Brannstrom I.O."/>
            <person name="Guillou S."/>
            <person name="Cros-Aarteil S."/>
            <person name="Calhoun S."/>
            <person name="Haridas S."/>
            <person name="Kuo A."/>
            <person name="Mondo S."/>
            <person name="Pangilinan J."/>
            <person name="Riley R."/>
            <person name="LaButti K."/>
            <person name="Andreopoulos B."/>
            <person name="Lipzen A."/>
            <person name="Chen C."/>
            <person name="Yan M."/>
            <person name="Daum C."/>
            <person name="Ng V."/>
            <person name="Clum A."/>
            <person name="Steindorff A."/>
            <person name="Ohm R.A."/>
            <person name="Martin F."/>
            <person name="Silar P."/>
            <person name="Natvig D.O."/>
            <person name="Lalanne C."/>
            <person name="Gautier V."/>
            <person name="Ament-Velasquez S.L."/>
            <person name="Kruys A."/>
            <person name="Hutchinson M.I."/>
            <person name="Powell A.J."/>
            <person name="Barry K."/>
            <person name="Miller A.N."/>
            <person name="Grigoriev I.V."/>
            <person name="Debuchy R."/>
            <person name="Gladieux P."/>
            <person name="Hiltunen Thoren M."/>
            <person name="Johannesson H."/>
        </authorList>
    </citation>
    <scope>NUCLEOTIDE SEQUENCE</scope>
    <source>
        <strain evidence="3">CBS 892.96</strain>
    </source>
</reference>
<evidence type="ECO:0000259" key="2">
    <source>
        <dbReference type="Pfam" id="PF16010"/>
    </source>
</evidence>
<dbReference type="EMBL" id="MU866200">
    <property type="protein sequence ID" value="KAK4176349.1"/>
    <property type="molecule type" value="Genomic_DNA"/>
</dbReference>
<dbReference type="AlphaFoldDB" id="A0AAN7A7N0"/>
<dbReference type="PANTHER" id="PTHR47797:SF5">
    <property type="entry name" value="CELLOBIOSE DEHYDROGENASE CYTOCHROME DOMAIN-CONTAINING PROTEIN"/>
    <property type="match status" value="1"/>
</dbReference>
<dbReference type="CDD" id="cd09630">
    <property type="entry name" value="CDH_like_cytochrome"/>
    <property type="match status" value="1"/>
</dbReference>
<evidence type="ECO:0000256" key="1">
    <source>
        <dbReference type="SAM" id="SignalP"/>
    </source>
</evidence>
<feature type="domain" description="Cellobiose dehydrogenase-like cytochrome" evidence="2">
    <location>
        <begin position="58"/>
        <end position="227"/>
    </location>
</feature>
<keyword evidence="1" id="KW-0732">Signal</keyword>
<comment type="caution">
    <text evidence="3">The sequence shown here is derived from an EMBL/GenBank/DDBJ whole genome shotgun (WGS) entry which is preliminary data.</text>
</comment>
<evidence type="ECO:0000313" key="4">
    <source>
        <dbReference type="Proteomes" id="UP001302321"/>
    </source>
</evidence>
<feature type="chain" id="PRO_5042937535" description="Cellobiose dehydrogenase-like cytochrome domain-containing protein" evidence="1">
    <location>
        <begin position="18"/>
        <end position="241"/>
    </location>
</feature>
<accession>A0AAN7A7N0</accession>